<keyword evidence="1" id="KW-0378">Hydrolase</keyword>
<evidence type="ECO:0000313" key="3">
    <source>
        <dbReference type="Proteomes" id="UP000093501"/>
    </source>
</evidence>
<dbReference type="InterPro" id="IPR029058">
    <property type="entry name" value="AB_hydrolase_fold"/>
</dbReference>
<protein>
    <submittedName>
        <fullName evidence="2">Uncharacterized protein</fullName>
    </submittedName>
</protein>
<evidence type="ECO:0000256" key="1">
    <source>
        <dbReference type="ARBA" id="ARBA00022801"/>
    </source>
</evidence>
<dbReference type="AlphaFoldDB" id="A0A1C0AS80"/>
<keyword evidence="3" id="KW-1185">Reference proteome</keyword>
<dbReference type="GO" id="GO:0016787">
    <property type="term" value="F:hydrolase activity"/>
    <property type="evidence" value="ECO:0007669"/>
    <property type="project" value="UniProtKB-KW"/>
</dbReference>
<accession>A0A1C0AS80</accession>
<proteinExistence type="predicted"/>
<dbReference type="Pfam" id="PF07859">
    <property type="entry name" value="Abhydrolase_3"/>
    <property type="match status" value="1"/>
</dbReference>
<reference evidence="3" key="1">
    <citation type="submission" date="2016-07" db="EMBL/GenBank/DDBJ databases">
        <authorList>
            <person name="Florea S."/>
            <person name="Webb J.S."/>
            <person name="Jaromczyk J."/>
            <person name="Schardl C.L."/>
        </authorList>
    </citation>
    <scope>NUCLEOTIDE SEQUENCE [LARGE SCALE GENOMIC DNA]</scope>
    <source>
        <strain evidence="3">IPBSL-7</strain>
    </source>
</reference>
<name>A0A1C0AS80_9ACTN</name>
<sequence length="208" mass="22873">MARELGLVVATVDYRLAPEHPFPAALDDCMTALRWLHDNAARFGVDPARIAVGGESAGGGLAAMVAQRAHDEGLPVASQVLVYPMLDDRTALRDPGHRGEFVWTPSYNRQAWEWFLGHPVRQEESRPYAAAARRGDLTGLPPAWIGVGELDLFHDEDVDYARRLEEAGVQVEPVVVPGMAHVMDMLPAPSMRAFRDSWLRALRAGLAD</sequence>
<organism evidence="2 3">
    <name type="scientific">Tessaracoccus lapidicaptus</name>
    <dbReference type="NCBI Taxonomy" id="1427523"/>
    <lineage>
        <taxon>Bacteria</taxon>
        <taxon>Bacillati</taxon>
        <taxon>Actinomycetota</taxon>
        <taxon>Actinomycetes</taxon>
        <taxon>Propionibacteriales</taxon>
        <taxon>Propionibacteriaceae</taxon>
        <taxon>Tessaracoccus</taxon>
    </lineage>
</organism>
<dbReference type="InterPro" id="IPR050300">
    <property type="entry name" value="GDXG_lipolytic_enzyme"/>
</dbReference>
<evidence type="ECO:0000313" key="2">
    <source>
        <dbReference type="EMBL" id="OCL37140.1"/>
    </source>
</evidence>
<dbReference type="EMBL" id="MBQD01000002">
    <property type="protein sequence ID" value="OCL37140.1"/>
    <property type="molecule type" value="Genomic_DNA"/>
</dbReference>
<dbReference type="PANTHER" id="PTHR48081:SF8">
    <property type="entry name" value="ALPHA_BETA HYDROLASE FOLD-3 DOMAIN-CONTAINING PROTEIN-RELATED"/>
    <property type="match status" value="1"/>
</dbReference>
<comment type="caution">
    <text evidence="2">The sequence shown here is derived from an EMBL/GenBank/DDBJ whole genome shotgun (WGS) entry which is preliminary data.</text>
</comment>
<dbReference type="PANTHER" id="PTHR48081">
    <property type="entry name" value="AB HYDROLASE SUPERFAMILY PROTEIN C4A8.06C"/>
    <property type="match status" value="1"/>
</dbReference>
<dbReference type="InterPro" id="IPR013094">
    <property type="entry name" value="AB_hydrolase_3"/>
</dbReference>
<dbReference type="SUPFAM" id="SSF53474">
    <property type="entry name" value="alpha/beta-Hydrolases"/>
    <property type="match status" value="1"/>
</dbReference>
<dbReference type="Proteomes" id="UP000093501">
    <property type="component" value="Unassembled WGS sequence"/>
</dbReference>
<dbReference type="Gene3D" id="3.40.50.1820">
    <property type="entry name" value="alpha/beta hydrolase"/>
    <property type="match status" value="1"/>
</dbReference>
<gene>
    <name evidence="2" type="ORF">BCR15_11815</name>
</gene>